<dbReference type="Proteomes" id="UP000478505">
    <property type="component" value="Unassembled WGS sequence"/>
</dbReference>
<dbReference type="EMBL" id="JAAIKD010000009">
    <property type="protein sequence ID" value="NEV95003.1"/>
    <property type="molecule type" value="Genomic_DNA"/>
</dbReference>
<sequence>MLLVVFNSVAVFSQISNTITSSKVASNYEIRNEFNNGACPDVFLESKSGEQENIFIEFDLSNLESDYGITNANLRLVQGEGTGTNGIIAFDVYRVTKPWIEGNGSYYEKVPGLNWNSSGITDWETPGGDFAGTVYASSTANYSNPEGTVYNIDITTLANEWLYGIYPNYGLVLVPQTTSNPWFSIHSDDAKNPNHRPSLEVIQEAYNSASSIVDISFPSPVELSIDDQ</sequence>
<name>A0A6B3R3H2_9FLAO</name>
<dbReference type="RefSeq" id="WP_164005698.1">
    <property type="nucleotide sequence ID" value="NZ_JAAIKD010000009.1"/>
</dbReference>
<dbReference type="AlphaFoldDB" id="A0A6B3R3H2"/>
<keyword evidence="3" id="KW-1185">Reference proteome</keyword>
<organism evidence="2 3">
    <name type="scientific">Psychroflexus aurantiacus</name>
    <dbReference type="NCBI Taxonomy" id="2709310"/>
    <lineage>
        <taxon>Bacteria</taxon>
        <taxon>Pseudomonadati</taxon>
        <taxon>Bacteroidota</taxon>
        <taxon>Flavobacteriia</taxon>
        <taxon>Flavobacteriales</taxon>
        <taxon>Flavobacteriaceae</taxon>
        <taxon>Psychroflexus</taxon>
    </lineage>
</organism>
<feature type="domain" description="Disaggregatase-related" evidence="1">
    <location>
        <begin position="55"/>
        <end position="201"/>
    </location>
</feature>
<proteinExistence type="predicted"/>
<evidence type="ECO:0000259" key="1">
    <source>
        <dbReference type="Pfam" id="PF06848"/>
    </source>
</evidence>
<evidence type="ECO:0000313" key="2">
    <source>
        <dbReference type="EMBL" id="NEV95003.1"/>
    </source>
</evidence>
<accession>A0A6B3R3H2</accession>
<dbReference type="NCBIfam" id="NF033679">
    <property type="entry name" value="DNRLRE_dom"/>
    <property type="match status" value="1"/>
</dbReference>
<dbReference type="InterPro" id="IPR010671">
    <property type="entry name" value="Disaggr-rel_dom"/>
</dbReference>
<protein>
    <submittedName>
        <fullName evidence="2">DNRLRE domain-containing protein</fullName>
    </submittedName>
</protein>
<comment type="caution">
    <text evidence="2">The sequence shown here is derived from an EMBL/GenBank/DDBJ whole genome shotgun (WGS) entry which is preliminary data.</text>
</comment>
<reference evidence="2 3" key="1">
    <citation type="submission" date="2020-02" db="EMBL/GenBank/DDBJ databases">
        <title>Flavobacteriaceae Psychroflexus bacterium YR1-1, complete genome.</title>
        <authorList>
            <person name="Li Y."/>
            <person name="Wu S."/>
        </authorList>
    </citation>
    <scope>NUCLEOTIDE SEQUENCE [LARGE SCALE GENOMIC DNA]</scope>
    <source>
        <strain evidence="2 3">YR1-1</strain>
    </source>
</reference>
<dbReference type="Pfam" id="PF06848">
    <property type="entry name" value="Disaggr_repeat"/>
    <property type="match status" value="1"/>
</dbReference>
<evidence type="ECO:0000313" key="3">
    <source>
        <dbReference type="Proteomes" id="UP000478505"/>
    </source>
</evidence>
<gene>
    <name evidence="2" type="ORF">G3567_12740</name>
</gene>